<evidence type="ECO:0000313" key="2">
    <source>
        <dbReference type="EMBL" id="BAD68481.1"/>
    </source>
</evidence>
<name>Q5VNQ3_ORYSJ</name>
<protein>
    <submittedName>
        <fullName evidence="2">Uncharacterized protein</fullName>
    </submittedName>
</protein>
<sequence>MLALGGHVPELAQRVEVSSKTLWRQEGGRRARCAKRGACGGTRPVPTACHMTAPSTTSERLSTMGKPMELGRNQKKGKEDKGKIVIICNFSLINWVDIIF</sequence>
<organism evidence="2">
    <name type="scientific">Oryza sativa subsp. japonica</name>
    <name type="common">Rice</name>
    <dbReference type="NCBI Taxonomy" id="39947"/>
    <lineage>
        <taxon>Eukaryota</taxon>
        <taxon>Viridiplantae</taxon>
        <taxon>Streptophyta</taxon>
        <taxon>Embryophyta</taxon>
        <taxon>Tracheophyta</taxon>
        <taxon>Spermatophyta</taxon>
        <taxon>Magnoliopsida</taxon>
        <taxon>Liliopsida</taxon>
        <taxon>Poales</taxon>
        <taxon>Poaceae</taxon>
        <taxon>BOP clade</taxon>
        <taxon>Oryzoideae</taxon>
        <taxon>Oryzeae</taxon>
        <taxon>Oryzinae</taxon>
        <taxon>Oryza</taxon>
        <taxon>Oryza sativa</taxon>
    </lineage>
</organism>
<reference evidence="2" key="1">
    <citation type="journal article" date="2002" name="Nature">
        <title>The genome sequence and structure of rice chromosome 1.</title>
        <authorList>
            <person name="Sasaki T."/>
            <person name="Matsumoto T."/>
            <person name="Yamamoto K."/>
            <person name="Sakata K."/>
            <person name="Baba T."/>
            <person name="Katayose Y."/>
            <person name="Wu J."/>
            <person name="Niimura Y."/>
            <person name="Cheng Z."/>
            <person name="Nagamura Y."/>
            <person name="Antonio B.A."/>
            <person name="Kanamori H."/>
            <person name="Hosokawa S."/>
            <person name="Masukawa M."/>
            <person name="Arikawa K."/>
            <person name="Chiden Y."/>
            <person name="Hayashi M."/>
            <person name="Okamoto M."/>
            <person name="Ando T."/>
            <person name="Aoki H."/>
            <person name="Arita K."/>
            <person name="Hamada M."/>
            <person name="Harada C."/>
            <person name="Hijishita S."/>
            <person name="Honda M."/>
            <person name="Ichikawa Y."/>
            <person name="Idonuma A."/>
            <person name="Iijima M."/>
            <person name="Ikeda M."/>
            <person name="Ikeno M."/>
            <person name="Itoh S."/>
            <person name="Itoh T."/>
            <person name="Itoh Y."/>
            <person name="Itoh Y."/>
            <person name="Iwabuchi A."/>
            <person name="Kamiya K."/>
            <person name="Karasawa W."/>
            <person name="Katagiri S."/>
            <person name="Kikuta A."/>
            <person name="Kobayashi N."/>
            <person name="Kono I."/>
            <person name="Machita K."/>
            <person name="Maehara T."/>
            <person name="Mizuno H."/>
            <person name="Mizubayashi T."/>
            <person name="Mukai Y."/>
            <person name="Nagasaki H."/>
            <person name="Nakashima M."/>
            <person name="Nakama Y."/>
            <person name="Nakamichi Y."/>
            <person name="Nakamura M."/>
            <person name="Namiki N."/>
            <person name="Negishi M."/>
            <person name="Ohta I."/>
            <person name="Ono N."/>
            <person name="Saji S."/>
            <person name="Sakai K."/>
            <person name="Shibata M."/>
            <person name="Shimokawa T."/>
            <person name="Shomura A."/>
            <person name="Song J."/>
            <person name="Takazaki Y."/>
            <person name="Terasawa K."/>
            <person name="Tsuji K."/>
            <person name="Waki K."/>
            <person name="Yamagata H."/>
            <person name="Yamane H."/>
            <person name="Yoshiki S."/>
            <person name="Yoshihara R."/>
            <person name="Yukawa K."/>
            <person name="Zhong H."/>
            <person name="Iwama H."/>
            <person name="Endo T."/>
            <person name="Ito H."/>
            <person name="Hahn J.H."/>
            <person name="Kim H.I."/>
            <person name="Eun M.Y."/>
            <person name="Yano M."/>
            <person name="Jiang J."/>
            <person name="Gojobori T."/>
        </authorList>
    </citation>
    <scope>NUCLEOTIDE SEQUENCE</scope>
</reference>
<evidence type="ECO:0000256" key="1">
    <source>
        <dbReference type="SAM" id="MobiDB-lite"/>
    </source>
</evidence>
<accession>Q5VNQ3</accession>
<dbReference type="AlphaFoldDB" id="Q5VNQ3"/>
<proteinExistence type="predicted"/>
<dbReference type="EMBL" id="AP003536">
    <property type="protein sequence ID" value="BAD68481.1"/>
    <property type="molecule type" value="Genomic_DNA"/>
</dbReference>
<dbReference type="Proteomes" id="UP000817658">
    <property type="component" value="Chromosome 1"/>
</dbReference>
<gene>
    <name evidence="2" type="ORF">B1096D03.9</name>
</gene>
<feature type="region of interest" description="Disordered" evidence="1">
    <location>
        <begin position="49"/>
        <end position="76"/>
    </location>
</feature>